<dbReference type="Proteomes" id="UP000321197">
    <property type="component" value="Unassembled WGS sequence"/>
</dbReference>
<dbReference type="PANTHER" id="PTHR35535">
    <property type="entry name" value="HEAT SHOCK PROTEIN HSLJ"/>
    <property type="match status" value="1"/>
</dbReference>
<gene>
    <name evidence="3" type="ORF">MHY01S_27740</name>
</gene>
<accession>A0A511R4T7</accession>
<dbReference type="PANTHER" id="PTHR35535:SF1">
    <property type="entry name" value="HEAT SHOCK PROTEIN HSLJ"/>
    <property type="match status" value="1"/>
</dbReference>
<dbReference type="Pfam" id="PF03724">
    <property type="entry name" value="META"/>
    <property type="match status" value="2"/>
</dbReference>
<dbReference type="InterPro" id="IPR038670">
    <property type="entry name" value="HslJ-like_sf"/>
</dbReference>
<dbReference type="AlphaFoldDB" id="A0A511R4T7"/>
<feature type="signal peptide" evidence="1">
    <location>
        <begin position="1"/>
        <end position="18"/>
    </location>
</feature>
<evidence type="ECO:0000256" key="1">
    <source>
        <dbReference type="SAM" id="SignalP"/>
    </source>
</evidence>
<evidence type="ECO:0000313" key="4">
    <source>
        <dbReference type="Proteomes" id="UP000321197"/>
    </source>
</evidence>
<sequence>MKSLVYLMILLGTALAQGASLENTRWTLAAYAQGGRFVQVGPEVGATLEFTQNRVGGQTGCNSFGGSYTLEGDNLRFGPLMQTMMACPDEAINRLERAYLQALGQVQVYSLEGSVLRMKNQAGQTLLILSQARPQAILGEWTVTAVLSGNAIASVAEGSKPTVGFGQARMAGNTGCNQFSARYSLQNFSLQVGPVASTKRACPSEALARQETAVLQALEKVEGFRIVGRRLTLYDAEGKILINLSR</sequence>
<evidence type="ECO:0000313" key="3">
    <source>
        <dbReference type="EMBL" id="GEM84608.1"/>
    </source>
</evidence>
<dbReference type="EMBL" id="BJXL01000114">
    <property type="protein sequence ID" value="GEM84608.1"/>
    <property type="molecule type" value="Genomic_DNA"/>
</dbReference>
<dbReference type="InterPro" id="IPR053147">
    <property type="entry name" value="Hsp_HslJ-like"/>
</dbReference>
<reference evidence="3 4" key="1">
    <citation type="submission" date="2019-07" db="EMBL/GenBank/DDBJ databases">
        <title>Whole genome shotgun sequence of Meiothermus hypogaeus NBRC 106114.</title>
        <authorList>
            <person name="Hosoyama A."/>
            <person name="Uohara A."/>
            <person name="Ohji S."/>
            <person name="Ichikawa N."/>
        </authorList>
    </citation>
    <scope>NUCLEOTIDE SEQUENCE [LARGE SCALE GENOMIC DNA]</scope>
    <source>
        <strain evidence="3 4">NBRC 106114</strain>
    </source>
</reference>
<dbReference type="OrthoDB" id="5382360at2"/>
<organism evidence="3 4">
    <name type="scientific">Meiothermus hypogaeus NBRC 106114</name>
    <dbReference type="NCBI Taxonomy" id="1227553"/>
    <lineage>
        <taxon>Bacteria</taxon>
        <taxon>Thermotogati</taxon>
        <taxon>Deinococcota</taxon>
        <taxon>Deinococci</taxon>
        <taxon>Thermales</taxon>
        <taxon>Thermaceae</taxon>
        <taxon>Meiothermus</taxon>
    </lineage>
</organism>
<dbReference type="InterPro" id="IPR005184">
    <property type="entry name" value="DUF306_Meta_HslJ"/>
</dbReference>
<feature type="chain" id="PRO_5021949678" evidence="1">
    <location>
        <begin position="19"/>
        <end position="246"/>
    </location>
</feature>
<feature type="domain" description="DUF306" evidence="2">
    <location>
        <begin position="139"/>
        <end position="241"/>
    </location>
</feature>
<feature type="domain" description="DUF306" evidence="2">
    <location>
        <begin position="19"/>
        <end position="128"/>
    </location>
</feature>
<proteinExistence type="predicted"/>
<dbReference type="Gene3D" id="2.40.128.270">
    <property type="match status" value="2"/>
</dbReference>
<keyword evidence="1" id="KW-0732">Signal</keyword>
<dbReference type="RefSeq" id="WP_119342121.1">
    <property type="nucleotide sequence ID" value="NZ_BJXL01000114.1"/>
</dbReference>
<evidence type="ECO:0000259" key="2">
    <source>
        <dbReference type="Pfam" id="PF03724"/>
    </source>
</evidence>
<protein>
    <submittedName>
        <fullName evidence="3">META domain-containing protein</fullName>
    </submittedName>
</protein>
<comment type="caution">
    <text evidence="3">The sequence shown here is derived from an EMBL/GenBank/DDBJ whole genome shotgun (WGS) entry which is preliminary data.</text>
</comment>
<name>A0A511R4T7_9DEIN</name>